<dbReference type="InterPro" id="IPR016187">
    <property type="entry name" value="CTDL_fold"/>
</dbReference>
<dbReference type="InterPro" id="IPR016186">
    <property type="entry name" value="C-type_lectin-like/link_sf"/>
</dbReference>
<dbReference type="Proteomes" id="UP001642483">
    <property type="component" value="Unassembled WGS sequence"/>
</dbReference>
<dbReference type="Pfam" id="PF00059">
    <property type="entry name" value="Lectin_C"/>
    <property type="match status" value="1"/>
</dbReference>
<sequence>MVSALGVFFFTLMVIAAQVDLTRAEYQGNRLARLRDEGWQFVGDYAYKLATEQGGSLPVRVNFERGRKLCQNMGGDLAVEGIRNNDLRYKAARSVYRGPVWIGLWVGLADKQGDGLWNWIDGQQAKSNDIKWSPLEPNGKQGKKLCGELWGEERRFTMNDMVCGGRRFAMCEQKFIR</sequence>
<reference evidence="3 4" key="1">
    <citation type="submission" date="2024-02" db="EMBL/GenBank/DDBJ databases">
        <authorList>
            <person name="Daric V."/>
            <person name="Darras S."/>
        </authorList>
    </citation>
    <scope>NUCLEOTIDE SEQUENCE [LARGE SCALE GENOMIC DNA]</scope>
</reference>
<name>A0ABP0GI36_CLALP</name>
<organism evidence="3 4">
    <name type="scientific">Clavelina lepadiformis</name>
    <name type="common">Light-bulb sea squirt</name>
    <name type="synonym">Ascidia lepadiformis</name>
    <dbReference type="NCBI Taxonomy" id="159417"/>
    <lineage>
        <taxon>Eukaryota</taxon>
        <taxon>Metazoa</taxon>
        <taxon>Chordata</taxon>
        <taxon>Tunicata</taxon>
        <taxon>Ascidiacea</taxon>
        <taxon>Aplousobranchia</taxon>
        <taxon>Clavelinidae</taxon>
        <taxon>Clavelina</taxon>
    </lineage>
</organism>
<dbReference type="InterPro" id="IPR050801">
    <property type="entry name" value="Ca-Dep_Lectins_ImmuneDev"/>
</dbReference>
<feature type="chain" id="PRO_5047514685" description="C-type lectin domain-containing protein" evidence="1">
    <location>
        <begin position="25"/>
        <end position="177"/>
    </location>
</feature>
<comment type="caution">
    <text evidence="3">The sequence shown here is derived from an EMBL/GenBank/DDBJ whole genome shotgun (WGS) entry which is preliminary data.</text>
</comment>
<dbReference type="PANTHER" id="PTHR22801">
    <property type="entry name" value="LITHOSTATHINE"/>
    <property type="match status" value="1"/>
</dbReference>
<evidence type="ECO:0000313" key="4">
    <source>
        <dbReference type="Proteomes" id="UP001642483"/>
    </source>
</evidence>
<evidence type="ECO:0000313" key="3">
    <source>
        <dbReference type="EMBL" id="CAK8691402.1"/>
    </source>
</evidence>
<dbReference type="PANTHER" id="PTHR22801:SF63">
    <property type="entry name" value="C-TYPE LECTIN DOMAIN-CONTAINING PROTEIN"/>
    <property type="match status" value="1"/>
</dbReference>
<dbReference type="InterPro" id="IPR001304">
    <property type="entry name" value="C-type_lectin-like"/>
</dbReference>
<proteinExistence type="predicted"/>
<dbReference type="SUPFAM" id="SSF56436">
    <property type="entry name" value="C-type lectin-like"/>
    <property type="match status" value="1"/>
</dbReference>
<feature type="signal peptide" evidence="1">
    <location>
        <begin position="1"/>
        <end position="24"/>
    </location>
</feature>
<dbReference type="CDD" id="cd00037">
    <property type="entry name" value="CLECT"/>
    <property type="match status" value="1"/>
</dbReference>
<evidence type="ECO:0000256" key="1">
    <source>
        <dbReference type="SAM" id="SignalP"/>
    </source>
</evidence>
<keyword evidence="1" id="KW-0732">Signal</keyword>
<accession>A0ABP0GI36</accession>
<evidence type="ECO:0000259" key="2">
    <source>
        <dbReference type="PROSITE" id="PS50041"/>
    </source>
</evidence>
<keyword evidence="4" id="KW-1185">Reference proteome</keyword>
<dbReference type="PROSITE" id="PS50041">
    <property type="entry name" value="C_TYPE_LECTIN_2"/>
    <property type="match status" value="1"/>
</dbReference>
<protein>
    <recommendedName>
        <fullName evidence="2">C-type lectin domain-containing protein</fullName>
    </recommendedName>
</protein>
<feature type="domain" description="C-type lectin" evidence="2">
    <location>
        <begin position="42"/>
        <end position="172"/>
    </location>
</feature>
<gene>
    <name evidence="3" type="ORF">CVLEPA_LOCUS23963</name>
</gene>
<dbReference type="Gene3D" id="3.10.100.10">
    <property type="entry name" value="Mannose-Binding Protein A, subunit A"/>
    <property type="match status" value="1"/>
</dbReference>
<dbReference type="SMART" id="SM00034">
    <property type="entry name" value="CLECT"/>
    <property type="match status" value="1"/>
</dbReference>
<dbReference type="EMBL" id="CAWYQH010000119">
    <property type="protein sequence ID" value="CAK8691402.1"/>
    <property type="molecule type" value="Genomic_DNA"/>
</dbReference>